<name>A0ABU9XJH3_9BACI</name>
<dbReference type="Proteomes" id="UP001444625">
    <property type="component" value="Unassembled WGS sequence"/>
</dbReference>
<keyword evidence="3" id="KW-1185">Reference proteome</keyword>
<dbReference type="RefSeq" id="WP_345824453.1">
    <property type="nucleotide sequence ID" value="NZ_JBDIML010000002.1"/>
</dbReference>
<organism evidence="2 3">
    <name type="scientific">Ornithinibacillus xuwenensis</name>
    <dbReference type="NCBI Taxonomy" id="3144668"/>
    <lineage>
        <taxon>Bacteria</taxon>
        <taxon>Bacillati</taxon>
        <taxon>Bacillota</taxon>
        <taxon>Bacilli</taxon>
        <taxon>Bacillales</taxon>
        <taxon>Bacillaceae</taxon>
        <taxon>Ornithinibacillus</taxon>
    </lineage>
</organism>
<dbReference type="EMBL" id="JBDIML010000002">
    <property type="protein sequence ID" value="MEN2766992.1"/>
    <property type="molecule type" value="Genomic_DNA"/>
</dbReference>
<protein>
    <submittedName>
        <fullName evidence="2">DUF5392 family protein</fullName>
    </submittedName>
</protein>
<proteinExistence type="predicted"/>
<evidence type="ECO:0000313" key="3">
    <source>
        <dbReference type="Proteomes" id="UP001444625"/>
    </source>
</evidence>
<reference evidence="2 3" key="1">
    <citation type="submission" date="2024-05" db="EMBL/GenBank/DDBJ databases">
        <authorList>
            <person name="Haq I."/>
            <person name="Ullah Z."/>
            <person name="Ahmad R."/>
            <person name="Li M."/>
            <person name="Tong Y."/>
        </authorList>
    </citation>
    <scope>NUCLEOTIDE SEQUENCE [LARGE SCALE GENOMIC DNA]</scope>
    <source>
        <strain evidence="2 3">16A2E</strain>
    </source>
</reference>
<feature type="transmembrane region" description="Helical" evidence="1">
    <location>
        <begin position="33"/>
        <end position="55"/>
    </location>
</feature>
<keyword evidence="1" id="KW-0472">Membrane</keyword>
<dbReference type="InterPro" id="IPR020205">
    <property type="entry name" value="Uncharacterised_YwnF_TM"/>
</dbReference>
<evidence type="ECO:0000313" key="2">
    <source>
        <dbReference type="EMBL" id="MEN2766992.1"/>
    </source>
</evidence>
<comment type="caution">
    <text evidence="2">The sequence shown here is derived from an EMBL/GenBank/DDBJ whole genome shotgun (WGS) entry which is preliminary data.</text>
</comment>
<keyword evidence="1" id="KW-1133">Transmembrane helix</keyword>
<gene>
    <name evidence="2" type="ORF">ABC228_07325</name>
</gene>
<evidence type="ECO:0000256" key="1">
    <source>
        <dbReference type="SAM" id="Phobius"/>
    </source>
</evidence>
<dbReference type="Pfam" id="PF17370">
    <property type="entry name" value="DUF5392"/>
    <property type="match status" value="1"/>
</dbReference>
<sequence>MNLPITDMPNFVKKEVDSLNETLSPFIKKVSKYSFWAFPFITLSLINLFFMLVVMPETRTTISLIIYAVLGAFGFALSKEAKFQRKEILKVSESFIVKRIKKSNVVTDTIKERYIKSIKEQPALAMNNFIRFLEEENRFIARE</sequence>
<feature type="transmembrane region" description="Helical" evidence="1">
    <location>
        <begin position="61"/>
        <end position="78"/>
    </location>
</feature>
<keyword evidence="1" id="KW-0812">Transmembrane</keyword>
<accession>A0ABU9XJH3</accession>